<reference evidence="1" key="2">
    <citation type="submission" date="2018-10" db="UniProtKB">
        <authorList>
            <consortium name="EnsemblPlants"/>
        </authorList>
    </citation>
    <scope>IDENTIFICATION</scope>
</reference>
<evidence type="ECO:0000313" key="2">
    <source>
        <dbReference type="Proteomes" id="UP000019116"/>
    </source>
</evidence>
<dbReference type="Gramene" id="TraesWEE_scaffold_008159_01G000100.1">
    <property type="protein sequence ID" value="TraesWEE_scaffold_008159_01G000100.1"/>
    <property type="gene ID" value="TraesWEE_scaffold_008159_01G000100"/>
</dbReference>
<accession>A0A3B6AWP1</accession>
<keyword evidence="2" id="KW-1185">Reference proteome</keyword>
<dbReference type="Proteomes" id="UP000019116">
    <property type="component" value="Chromosome 2A"/>
</dbReference>
<dbReference type="Gramene" id="TraesCS2A02G230500.1">
    <property type="protein sequence ID" value="TraesCS2A02G230500.1.cds1"/>
    <property type="gene ID" value="TraesCS2A02G230500"/>
</dbReference>
<dbReference type="AlphaFoldDB" id="A0A3B6AWP1"/>
<name>A0A3B6AWP1_WHEAT</name>
<dbReference type="Gramene" id="TraesJAG2A03G00665030.1">
    <property type="protein sequence ID" value="TraesJAG2A03G00665030.1.CDS1"/>
    <property type="gene ID" value="TraesJAG2A03G00665030"/>
</dbReference>
<organism evidence="1">
    <name type="scientific">Triticum aestivum</name>
    <name type="common">Wheat</name>
    <dbReference type="NCBI Taxonomy" id="4565"/>
    <lineage>
        <taxon>Eukaryota</taxon>
        <taxon>Viridiplantae</taxon>
        <taxon>Streptophyta</taxon>
        <taxon>Embryophyta</taxon>
        <taxon>Tracheophyta</taxon>
        <taxon>Spermatophyta</taxon>
        <taxon>Magnoliopsida</taxon>
        <taxon>Liliopsida</taxon>
        <taxon>Poales</taxon>
        <taxon>Poaceae</taxon>
        <taxon>BOP clade</taxon>
        <taxon>Pooideae</taxon>
        <taxon>Triticodae</taxon>
        <taxon>Triticeae</taxon>
        <taxon>Triticinae</taxon>
        <taxon>Triticum</taxon>
    </lineage>
</organism>
<reference evidence="1" key="1">
    <citation type="submission" date="2018-08" db="EMBL/GenBank/DDBJ databases">
        <authorList>
            <person name="Rossello M."/>
        </authorList>
    </citation>
    <scope>NUCLEOTIDE SEQUENCE [LARGE SCALE GENOMIC DNA]</scope>
    <source>
        <strain evidence="1">cv. Chinese Spring</strain>
    </source>
</reference>
<dbReference type="Gramene" id="TraesCAD_scaffold_004131_01G000200.1">
    <property type="protein sequence ID" value="TraesCAD_scaffold_004131_01G000200.1"/>
    <property type="gene ID" value="TraesCAD_scaffold_004131_01G000200"/>
</dbReference>
<proteinExistence type="predicted"/>
<sequence length="93" mass="9958">MGALVHVGVDLAGAGAVASCRADLVAWPVCACEVRRRRGRACAARRCLPWADPGLLGALVREGASRARFLARCGRVVAREAAQEARWCTRWVA</sequence>
<dbReference type="EnsemblPlants" id="TraesCS2A02G230500.1">
    <property type="protein sequence ID" value="TraesCS2A02G230500.1.cds1"/>
    <property type="gene ID" value="TraesCS2A02G230500"/>
</dbReference>
<protein>
    <submittedName>
        <fullName evidence="1">Uncharacterized protein</fullName>
    </submittedName>
</protein>
<dbReference type="OMA" id="CACEVRR"/>
<dbReference type="Gramene" id="TraesNOR2A03G00672900.1">
    <property type="protein sequence ID" value="TraesNOR2A03G00672900.1.CDS1"/>
    <property type="gene ID" value="TraesNOR2A03G00672900"/>
</dbReference>
<evidence type="ECO:0000313" key="1">
    <source>
        <dbReference type="EnsemblPlants" id="TraesCS2A02G230500.1.cds1"/>
    </source>
</evidence>
<dbReference type="Gramene" id="TraesCS2A03G0510400.1">
    <property type="protein sequence ID" value="TraesCS2A03G0510400.1.CDS1"/>
    <property type="gene ID" value="TraesCS2A03G0510400"/>
</dbReference>